<feature type="domain" description="ATP-grasp" evidence="1">
    <location>
        <begin position="84"/>
        <end position="226"/>
    </location>
</feature>
<evidence type="ECO:0000313" key="3">
    <source>
        <dbReference type="Proteomes" id="UP000476411"/>
    </source>
</evidence>
<dbReference type="KEGG" id="chih:GWR21_28995"/>
<dbReference type="RefSeq" id="WP_162335192.1">
    <property type="nucleotide sequence ID" value="NZ_CP048113.1"/>
</dbReference>
<protein>
    <submittedName>
        <fullName evidence="2">ATP-grasp domain-containing protein</fullName>
    </submittedName>
</protein>
<evidence type="ECO:0000259" key="1">
    <source>
        <dbReference type="Pfam" id="PF18299"/>
    </source>
</evidence>
<proteinExistence type="predicted"/>
<sequence>MRQLPILLIPEKRAFQYEMLDKFWRWQGGQVRVLDNYQVKDDALSGQEIAIYGHREFATTVAKMYGVRLLSVDGRALSRFQPEYLERNVTHATIGTVTREQFPAFIKPVVHRVFPSGIYKSIQHFKETVDGIRRREEIIVSQVIPHKITAKARGFILNGRIMAASVYEGRTLQSSTESFIELAAEAHRAILPATCVIDVADTYELGWMVLGIKNTWETDLKGCSARGAIDCIVAATLNK</sequence>
<dbReference type="InterPro" id="IPR041261">
    <property type="entry name" value="R2K_2"/>
</dbReference>
<dbReference type="Pfam" id="PF18299">
    <property type="entry name" value="R2K_2"/>
    <property type="match status" value="1"/>
</dbReference>
<reference evidence="2 3" key="1">
    <citation type="submission" date="2020-01" db="EMBL/GenBank/DDBJ databases">
        <title>Complete genome sequence of Chitinophaga sp. H33E-04 isolated from quinoa roots.</title>
        <authorList>
            <person name="Weon H.-Y."/>
            <person name="Lee S.A."/>
        </authorList>
    </citation>
    <scope>NUCLEOTIDE SEQUENCE [LARGE SCALE GENOMIC DNA]</scope>
    <source>
        <strain evidence="2 3">H33E-04</strain>
    </source>
</reference>
<keyword evidence="3" id="KW-1185">Reference proteome</keyword>
<gene>
    <name evidence="2" type="ORF">GWR21_28995</name>
</gene>
<dbReference type="EMBL" id="CP048113">
    <property type="protein sequence ID" value="QHS63476.1"/>
    <property type="molecule type" value="Genomic_DNA"/>
</dbReference>
<dbReference type="Proteomes" id="UP000476411">
    <property type="component" value="Chromosome"/>
</dbReference>
<evidence type="ECO:0000313" key="2">
    <source>
        <dbReference type="EMBL" id="QHS63476.1"/>
    </source>
</evidence>
<accession>A0A6B9ZN94</accession>
<organism evidence="2 3">
    <name type="scientific">Chitinophaga agri</name>
    <dbReference type="NCBI Taxonomy" id="2703787"/>
    <lineage>
        <taxon>Bacteria</taxon>
        <taxon>Pseudomonadati</taxon>
        <taxon>Bacteroidota</taxon>
        <taxon>Chitinophagia</taxon>
        <taxon>Chitinophagales</taxon>
        <taxon>Chitinophagaceae</taxon>
        <taxon>Chitinophaga</taxon>
    </lineage>
</organism>
<dbReference type="AlphaFoldDB" id="A0A6B9ZN94"/>
<name>A0A6B9ZN94_9BACT</name>